<evidence type="ECO:0000313" key="3">
    <source>
        <dbReference type="Proteomes" id="UP000184330"/>
    </source>
</evidence>
<accession>A0A1L7XMA9</accession>
<protein>
    <recommendedName>
        <fullName evidence="4">Small secreted protein</fullName>
    </recommendedName>
</protein>
<feature type="chain" id="PRO_5013381262" description="Small secreted protein" evidence="1">
    <location>
        <begin position="19"/>
        <end position="198"/>
    </location>
</feature>
<dbReference type="EMBL" id="FJOG01000035">
    <property type="protein sequence ID" value="CZR66163.1"/>
    <property type="molecule type" value="Genomic_DNA"/>
</dbReference>
<evidence type="ECO:0000313" key="2">
    <source>
        <dbReference type="EMBL" id="CZR66163.1"/>
    </source>
</evidence>
<proteinExistence type="predicted"/>
<dbReference type="AlphaFoldDB" id="A0A1L7XMA9"/>
<dbReference type="PANTHER" id="PTHR38849:SF1">
    <property type="entry name" value="SMALL SECRETED PROTEIN"/>
    <property type="match status" value="1"/>
</dbReference>
<evidence type="ECO:0000256" key="1">
    <source>
        <dbReference type="SAM" id="SignalP"/>
    </source>
</evidence>
<evidence type="ECO:0008006" key="4">
    <source>
        <dbReference type="Google" id="ProtNLM"/>
    </source>
</evidence>
<keyword evidence="3" id="KW-1185">Reference proteome</keyword>
<dbReference type="PANTHER" id="PTHR38849">
    <property type="entry name" value="SMALL SECRETED PROTEIN"/>
    <property type="match status" value="1"/>
</dbReference>
<dbReference type="OrthoDB" id="2151417at2759"/>
<gene>
    <name evidence="2" type="ORF">PAC_16064</name>
</gene>
<name>A0A1L7XMA9_9HELO</name>
<sequence>MKFTSSILAFGLFALAASSPMPKKKAASSTTSAAAAATSSASAATGTAVAAAAASGGSVLTASDYNTFQISSGTAGSAEAEANALFANIDQTNLAGVSASDLKIIQGIHDVAEDAETDAFNPAIAAASGDAATALQNGKIKNKVLKLTAEVLGIQVKAAQGGDDSDLAAEQTKLANNIKLDTAASGQVSTAVSFTGTS</sequence>
<keyword evidence="1" id="KW-0732">Signal</keyword>
<dbReference type="Proteomes" id="UP000184330">
    <property type="component" value="Unassembled WGS sequence"/>
</dbReference>
<organism evidence="2 3">
    <name type="scientific">Phialocephala subalpina</name>
    <dbReference type="NCBI Taxonomy" id="576137"/>
    <lineage>
        <taxon>Eukaryota</taxon>
        <taxon>Fungi</taxon>
        <taxon>Dikarya</taxon>
        <taxon>Ascomycota</taxon>
        <taxon>Pezizomycotina</taxon>
        <taxon>Leotiomycetes</taxon>
        <taxon>Helotiales</taxon>
        <taxon>Mollisiaceae</taxon>
        <taxon>Phialocephala</taxon>
        <taxon>Phialocephala fortinii species complex</taxon>
    </lineage>
</organism>
<feature type="signal peptide" evidence="1">
    <location>
        <begin position="1"/>
        <end position="18"/>
    </location>
</feature>
<reference evidence="2 3" key="1">
    <citation type="submission" date="2016-03" db="EMBL/GenBank/DDBJ databases">
        <authorList>
            <person name="Ploux O."/>
        </authorList>
    </citation>
    <scope>NUCLEOTIDE SEQUENCE [LARGE SCALE GENOMIC DNA]</scope>
    <source>
        <strain evidence="2 3">UAMH 11012</strain>
    </source>
</reference>